<feature type="compositionally biased region" description="Basic and acidic residues" evidence="7">
    <location>
        <begin position="55"/>
        <end position="70"/>
    </location>
</feature>
<dbReference type="InterPro" id="IPR011545">
    <property type="entry name" value="DEAD/DEAH_box_helicase_dom"/>
</dbReference>
<feature type="compositionally biased region" description="Basic and acidic residues" evidence="7">
    <location>
        <begin position="1197"/>
        <end position="1221"/>
    </location>
</feature>
<keyword evidence="4" id="KW-0067">ATP-binding</keyword>
<dbReference type="InterPro" id="IPR014013">
    <property type="entry name" value="Helic_SF1/SF2_ATP-bd_DinG/Rad3"/>
</dbReference>
<comment type="catalytic activity">
    <reaction evidence="6">
        <text>ATP + H2O = ADP + phosphate + H(+)</text>
        <dbReference type="Rhea" id="RHEA:13065"/>
        <dbReference type="ChEBI" id="CHEBI:15377"/>
        <dbReference type="ChEBI" id="CHEBI:15378"/>
        <dbReference type="ChEBI" id="CHEBI:30616"/>
        <dbReference type="ChEBI" id="CHEBI:43474"/>
        <dbReference type="ChEBI" id="CHEBI:456216"/>
        <dbReference type="EC" id="5.6.2.3"/>
    </reaction>
</comment>
<feature type="region of interest" description="Disordered" evidence="7">
    <location>
        <begin position="1"/>
        <end position="21"/>
    </location>
</feature>
<proteinExistence type="predicted"/>
<dbReference type="PROSITE" id="PS51193">
    <property type="entry name" value="HELICASE_ATP_BIND_2"/>
    <property type="match status" value="1"/>
</dbReference>
<dbReference type="EMBL" id="JAOYFB010000041">
    <property type="protein sequence ID" value="KAK4044915.1"/>
    <property type="molecule type" value="Genomic_DNA"/>
</dbReference>
<dbReference type="PANTHER" id="PTHR11472:SF34">
    <property type="entry name" value="REGULATOR OF TELOMERE ELONGATION HELICASE 1"/>
    <property type="match status" value="1"/>
</dbReference>
<feature type="compositionally biased region" description="Basic and acidic residues" evidence="7">
    <location>
        <begin position="1242"/>
        <end position="1251"/>
    </location>
</feature>
<reference evidence="9 10" key="1">
    <citation type="journal article" date="2023" name="Nucleic Acids Res.">
        <title>The hologenome of Daphnia magna reveals possible DNA methylation and microbiome-mediated evolution of the host genome.</title>
        <authorList>
            <person name="Chaturvedi A."/>
            <person name="Li X."/>
            <person name="Dhandapani V."/>
            <person name="Marshall H."/>
            <person name="Kissane S."/>
            <person name="Cuenca-Cambronero M."/>
            <person name="Asole G."/>
            <person name="Calvet F."/>
            <person name="Ruiz-Romero M."/>
            <person name="Marangio P."/>
            <person name="Guigo R."/>
            <person name="Rago D."/>
            <person name="Mirbahai L."/>
            <person name="Eastwood N."/>
            <person name="Colbourne J.K."/>
            <person name="Zhou J."/>
            <person name="Mallon E."/>
            <person name="Orsini L."/>
        </authorList>
    </citation>
    <scope>NUCLEOTIDE SEQUENCE [LARGE SCALE GENOMIC DNA]</scope>
    <source>
        <strain evidence="9">LRV0_1</strain>
    </source>
</reference>
<feature type="region of interest" description="Disordered" evidence="7">
    <location>
        <begin position="1197"/>
        <end position="1228"/>
    </location>
</feature>
<evidence type="ECO:0000313" key="10">
    <source>
        <dbReference type="Proteomes" id="UP001234178"/>
    </source>
</evidence>
<dbReference type="SMART" id="SM00487">
    <property type="entry name" value="DEXDc"/>
    <property type="match status" value="1"/>
</dbReference>
<dbReference type="PANTHER" id="PTHR11472">
    <property type="entry name" value="DNA REPAIR DEAD HELICASE RAD3/XP-D SUBFAMILY MEMBER"/>
    <property type="match status" value="1"/>
</dbReference>
<evidence type="ECO:0000256" key="2">
    <source>
        <dbReference type="ARBA" id="ARBA00022741"/>
    </source>
</evidence>
<evidence type="ECO:0000256" key="1">
    <source>
        <dbReference type="ARBA" id="ARBA00001966"/>
    </source>
</evidence>
<feature type="region of interest" description="Disordered" evidence="7">
    <location>
        <begin position="1242"/>
        <end position="1269"/>
    </location>
</feature>
<keyword evidence="2" id="KW-0547">Nucleotide-binding</keyword>
<keyword evidence="10" id="KW-1185">Reference proteome</keyword>
<comment type="cofactor">
    <cofactor evidence="1">
        <name>[4Fe-4S] cluster</name>
        <dbReference type="ChEBI" id="CHEBI:49883"/>
    </cofactor>
</comment>
<accession>A0ABR0B8J0</accession>
<feature type="domain" description="Helicase ATP-binding" evidence="8">
    <location>
        <begin position="358"/>
        <end position="624"/>
    </location>
</feature>
<dbReference type="SUPFAM" id="SSF52540">
    <property type="entry name" value="P-loop containing nucleoside triphosphate hydrolases"/>
    <property type="match status" value="1"/>
</dbReference>
<dbReference type="InterPro" id="IPR045028">
    <property type="entry name" value="DinG/Rad3-like"/>
</dbReference>
<dbReference type="Pfam" id="PF13307">
    <property type="entry name" value="Helicase_C_2"/>
    <property type="match status" value="1"/>
</dbReference>
<feature type="compositionally biased region" description="Basic and acidic residues" evidence="7">
    <location>
        <begin position="79"/>
        <end position="96"/>
    </location>
</feature>
<dbReference type="EC" id="5.6.2.3" evidence="5"/>
<feature type="region of interest" description="Disordered" evidence="7">
    <location>
        <begin position="1153"/>
        <end position="1175"/>
    </location>
</feature>
<evidence type="ECO:0000256" key="7">
    <source>
        <dbReference type="SAM" id="MobiDB-lite"/>
    </source>
</evidence>
<protein>
    <recommendedName>
        <fullName evidence="5">DNA 5'-3' helicase</fullName>
        <ecNumber evidence="5">5.6.2.3</ecNumber>
    </recommendedName>
</protein>
<feature type="compositionally biased region" description="Basic and acidic residues" evidence="7">
    <location>
        <begin position="104"/>
        <end position="123"/>
    </location>
</feature>
<dbReference type="InterPro" id="IPR006555">
    <property type="entry name" value="ATP-dep_Helicase_C"/>
</dbReference>
<dbReference type="Gene3D" id="3.40.50.300">
    <property type="entry name" value="P-loop containing nucleotide triphosphate hydrolases"/>
    <property type="match status" value="2"/>
</dbReference>
<dbReference type="SMART" id="SM00491">
    <property type="entry name" value="HELICc2"/>
    <property type="match status" value="1"/>
</dbReference>
<evidence type="ECO:0000256" key="3">
    <source>
        <dbReference type="ARBA" id="ARBA00022801"/>
    </source>
</evidence>
<evidence type="ECO:0000256" key="4">
    <source>
        <dbReference type="ARBA" id="ARBA00022840"/>
    </source>
</evidence>
<comment type="caution">
    <text evidence="9">The sequence shown here is derived from an EMBL/GenBank/DDBJ whole genome shotgun (WGS) entry which is preliminary data.</text>
</comment>
<dbReference type="InterPro" id="IPR027417">
    <property type="entry name" value="P-loop_NTPase"/>
</dbReference>
<feature type="region of interest" description="Disordered" evidence="7">
    <location>
        <begin position="55"/>
        <end position="139"/>
    </location>
</feature>
<dbReference type="Proteomes" id="UP001234178">
    <property type="component" value="Unassembled WGS sequence"/>
</dbReference>
<keyword evidence="3" id="KW-0378">Hydrolase</keyword>
<gene>
    <name evidence="9" type="ORF">OUZ56_032321</name>
</gene>
<evidence type="ECO:0000313" key="9">
    <source>
        <dbReference type="EMBL" id="KAK4044915.1"/>
    </source>
</evidence>
<evidence type="ECO:0000256" key="5">
    <source>
        <dbReference type="ARBA" id="ARBA00044969"/>
    </source>
</evidence>
<dbReference type="Pfam" id="PF00270">
    <property type="entry name" value="DEAD"/>
    <property type="match status" value="1"/>
</dbReference>
<organism evidence="9 10">
    <name type="scientific">Daphnia magna</name>
    <dbReference type="NCBI Taxonomy" id="35525"/>
    <lineage>
        <taxon>Eukaryota</taxon>
        <taxon>Metazoa</taxon>
        <taxon>Ecdysozoa</taxon>
        <taxon>Arthropoda</taxon>
        <taxon>Crustacea</taxon>
        <taxon>Branchiopoda</taxon>
        <taxon>Diplostraca</taxon>
        <taxon>Cladocera</taxon>
        <taxon>Anomopoda</taxon>
        <taxon>Daphniidae</taxon>
        <taxon>Daphnia</taxon>
    </lineage>
</organism>
<feature type="compositionally biased region" description="Basic and acidic residues" evidence="7">
    <location>
        <begin position="1"/>
        <end position="11"/>
    </location>
</feature>
<dbReference type="InterPro" id="IPR014001">
    <property type="entry name" value="Helicase_ATP-bd"/>
</dbReference>
<sequence length="1342" mass="144321">MPRGTGEEPERFGAGPVPVTGEQGVVYAGEIGAFFKDWDANQFGGRRRAVIGEAERRDAPFCREARRRQGGDVGGARAPLREEIAGDDRGDRREPVEATAAVGERSKDPFGDPRREHGGRLGEADPTGVVNGERNPTGPKAIENARTFARSPWPQRSGVLAMARWSSGPSNWTTTSGVVAASRPRSFGASQRLRSWAVASTVSRTRRPRLWRKRASPPVTSTGNFTWSRAVVASVTVTGPTFHGAPSSSPSPDFAIAKRRSGVSVAASTVATSVARERTFADAREFPRVGAVAVGAAGGGGRSVMVGVVAAGGAFGIAASGSDTLARGLVAGKKTWVRAEMIRGNDRPVRAVDLLATAFRDALSGYEERPGQLRMAEAVTKALESEKHLFVEAGTGTGKTLAYLLPAILSGKKIIISTATKALQEQIVLKDLPLVADVLAEHGIVVQAAMMKGLGNYLCRRRLAEHAASSNDPLAALVVQWARETESGDLAELSRIPEGSETFAAVRSGTDTRIGANCSYYDECFVTRMRKAAEDARIVVVNHHLFFADLALKSGPNGDYASALPPYDAVIFDEAHQMESVATEFFGPRVSSAKAFDILRDARKALMAAGLVDARGEGAIRPALDGAHEATNRFFEAFRDGATSGGEQRRPLLKEDFNEATLTLRGKFDASLDAVGAYCEAHGSHEALVLVARRTKEYRAALDGIIALVLKAGSLRPAAPSEEDDEPSSAEKWDPFAGTSAWIEWRERSVVLGASPVEPALLLRRHLWSKVPSVIATSATLATAIGANRAPTFAYAKARLGARQDTDELFAASPFSYEKVAGLFVPLTVPEPSDPAFEGAAFEEMGRLIELTGGGAFVLCTSSRAMRRYAELLRARIANPVLCQGEGAKHAILSRFRSREDCVLVATMSFWEGVDVPGRALRLVILDKIPFAVPSDPVFKARCEKIEEQGGNAFSQLSVPMAAITLKQGFGRLIRSERDTGIVAILDRRLREKGYGRTLLASLPPARRIATFEDLTRFWAAVEGRREARESVQTSAAKVSGVEDDVSTIHFREYVPETCTEDDGGGLEGMLTVDRLPRRFRVGRCAEARAARLDAMQEVPRSREGGDAIADRSECRQFVESDPFCGLAGAHQIEVNPRLHNSVSAIISEAHRERRHAVPQGDDRLGGEDETPFHLGRLGENHSRAECNQNEAVDRFGDNHEVGRRGGGDHRPVADRPHRLDAEEESLGKRMVGQALDAADERVENRKEGIRRQVGAGDDANGSAPREPEKGVIAVAKRAERGTNDSNFIASRRHAAALLPGTEVAGEAFGGARSAVSVHASALRTTGLRSTASLRPTREAAN</sequence>
<evidence type="ECO:0000256" key="6">
    <source>
        <dbReference type="ARBA" id="ARBA00048954"/>
    </source>
</evidence>
<evidence type="ECO:0000259" key="8">
    <source>
        <dbReference type="PROSITE" id="PS51193"/>
    </source>
</evidence>
<name>A0ABR0B8J0_9CRUS</name>